<evidence type="ECO:0008006" key="2">
    <source>
        <dbReference type="Google" id="ProtNLM"/>
    </source>
</evidence>
<name>A0A8S5M1X4_9CAUD</name>
<sequence>MAVLLYNVNDNATQVLAAKKVKENIFVDLVHKNGYGVNETEETNASAIRFFKTVQTTASARQLGKTTTKTKNGAFFGESPAEIPQVIEYDLDLLYVYDQIYDLPEVQQDMVAISVFDTATKNIGGRIATEINASTIAKQLAVKYNAAKTAEAWTGNAIVLDSTAPDYYGAIQEASTLLDDGDEANGIQAFPFEEREILMRAAYRKNLLSTKGVLIGGSNYAQSMLAKGAVSPEARKEFGNMYCGEIDMIPCYIVPSAIWKRAGAWVGAETAFDATQAVVLAASGTDRGISPQDYIKVIDAPLGAGKRLQPKVRWGINVCYDKAIVPILASGTAAPTNELTVIAPGSKA</sequence>
<reference evidence="1" key="1">
    <citation type="journal article" date="2021" name="Proc. Natl. Acad. Sci. U.S.A.">
        <title>A Catalog of Tens of Thousands of Viruses from Human Metagenomes Reveals Hidden Associations with Chronic Diseases.</title>
        <authorList>
            <person name="Tisza M.J."/>
            <person name="Buck C.B."/>
        </authorList>
    </citation>
    <scope>NUCLEOTIDE SEQUENCE</scope>
    <source>
        <strain evidence="1">CttDR14</strain>
    </source>
</reference>
<protein>
    <recommendedName>
        <fullName evidence="2">Major capsid protein</fullName>
    </recommendedName>
</protein>
<dbReference type="EMBL" id="BK014798">
    <property type="protein sequence ID" value="DAD76301.1"/>
    <property type="molecule type" value="Genomic_DNA"/>
</dbReference>
<evidence type="ECO:0000313" key="1">
    <source>
        <dbReference type="EMBL" id="DAD76301.1"/>
    </source>
</evidence>
<proteinExistence type="predicted"/>
<accession>A0A8S5M1X4</accession>
<organism evidence="1">
    <name type="scientific">Siphoviridae sp. cttDR14</name>
    <dbReference type="NCBI Taxonomy" id="2826490"/>
    <lineage>
        <taxon>Viruses</taxon>
        <taxon>Duplodnaviria</taxon>
        <taxon>Heunggongvirae</taxon>
        <taxon>Uroviricota</taxon>
        <taxon>Caudoviricetes</taxon>
    </lineage>
</organism>